<accession>A0A239A981</accession>
<sequence>MSQKLSNKRREQIRETLKQANSKNNAYWTYEDENTAIGDLLAELDRILPSWVATDAGQHQYNRAYEVAGTTPNSSDSVWLGRARYDETWNTWVDANTSKPFPLGTTITHYLHSLTPTELIGQPERGE</sequence>
<protein>
    <submittedName>
        <fullName evidence="1">Uncharacterized protein</fullName>
    </submittedName>
</protein>
<evidence type="ECO:0000313" key="1">
    <source>
        <dbReference type="EMBL" id="SNR92187.1"/>
    </source>
</evidence>
<gene>
    <name evidence="1" type="ORF">SAMN06269173_11182</name>
</gene>
<name>A0A239A981_9BACT</name>
<dbReference type="EMBL" id="FZNS01000011">
    <property type="protein sequence ID" value="SNR92187.1"/>
    <property type="molecule type" value="Genomic_DNA"/>
</dbReference>
<dbReference type="RefSeq" id="WP_089333910.1">
    <property type="nucleotide sequence ID" value="NZ_FZNS01000011.1"/>
</dbReference>
<proteinExistence type="predicted"/>
<reference evidence="2" key="1">
    <citation type="submission" date="2017-06" db="EMBL/GenBank/DDBJ databases">
        <authorList>
            <person name="Varghese N."/>
            <person name="Submissions S."/>
        </authorList>
    </citation>
    <scope>NUCLEOTIDE SEQUENCE [LARGE SCALE GENOMIC DNA]</scope>
    <source>
        <strain evidence="2">DSM 28041</strain>
    </source>
</reference>
<organism evidence="1 2">
    <name type="scientific">Hymenobacter mucosus</name>
    <dbReference type="NCBI Taxonomy" id="1411120"/>
    <lineage>
        <taxon>Bacteria</taxon>
        <taxon>Pseudomonadati</taxon>
        <taxon>Bacteroidota</taxon>
        <taxon>Cytophagia</taxon>
        <taxon>Cytophagales</taxon>
        <taxon>Hymenobacteraceae</taxon>
        <taxon>Hymenobacter</taxon>
    </lineage>
</organism>
<dbReference type="Proteomes" id="UP000198310">
    <property type="component" value="Unassembled WGS sequence"/>
</dbReference>
<dbReference type="AlphaFoldDB" id="A0A239A981"/>
<evidence type="ECO:0000313" key="2">
    <source>
        <dbReference type="Proteomes" id="UP000198310"/>
    </source>
</evidence>
<keyword evidence="2" id="KW-1185">Reference proteome</keyword>